<proteinExistence type="predicted"/>
<dbReference type="EMBL" id="ACEN01000018">
    <property type="protein sequence ID" value="EEG34140.1"/>
    <property type="molecule type" value="Genomic_DNA"/>
</dbReference>
<keyword evidence="1" id="KW-0472">Membrane</keyword>
<sequence>MSLIIGEPNLAWGMIWVVLKSLITQQIVFGRIISWTVFLCAYTMLRTVKS</sequence>
<dbReference type="Proteomes" id="UP000004457">
    <property type="component" value="Unassembled WGS sequence"/>
</dbReference>
<protein>
    <submittedName>
        <fullName evidence="2">Uncharacterized protein</fullName>
    </submittedName>
</protein>
<feature type="transmembrane region" description="Helical" evidence="1">
    <location>
        <begin position="23"/>
        <end position="45"/>
    </location>
</feature>
<evidence type="ECO:0000313" key="3">
    <source>
        <dbReference type="Proteomes" id="UP000004457"/>
    </source>
</evidence>
<evidence type="ECO:0000256" key="1">
    <source>
        <dbReference type="SAM" id="Phobius"/>
    </source>
</evidence>
<comment type="caution">
    <text evidence="2">The sequence shown here is derived from an EMBL/GenBank/DDBJ whole genome shotgun (WGS) entry which is preliminary data.</text>
</comment>
<organism evidence="2 3">
    <name type="scientific">Neisseria flavescens NRL30031/H210</name>
    <dbReference type="NCBI Taxonomy" id="546264"/>
    <lineage>
        <taxon>Bacteria</taxon>
        <taxon>Pseudomonadati</taxon>
        <taxon>Pseudomonadota</taxon>
        <taxon>Betaproteobacteria</taxon>
        <taxon>Neisseriales</taxon>
        <taxon>Neisseriaceae</taxon>
        <taxon>Neisseria</taxon>
    </lineage>
</organism>
<dbReference type="AlphaFoldDB" id="C0ELH5"/>
<keyword evidence="1" id="KW-1133">Transmembrane helix</keyword>
<name>C0ELH5_NEIFL</name>
<keyword evidence="1" id="KW-0812">Transmembrane</keyword>
<reference evidence="2 3" key="1">
    <citation type="submission" date="2009-01" db="EMBL/GenBank/DDBJ databases">
        <authorList>
            <person name="Fulton L."/>
            <person name="Clifton S."/>
            <person name="Chinwalla A.T."/>
            <person name="Mitreva M."/>
            <person name="Sodergren E."/>
            <person name="Weinstock G."/>
            <person name="Clifton S."/>
            <person name="Dooling D.J."/>
            <person name="Fulton B."/>
            <person name="Minx P."/>
            <person name="Pepin K.H."/>
            <person name="Johnson M."/>
            <person name="Bhonagiri V."/>
            <person name="Nash W.E."/>
            <person name="Mardis E.R."/>
            <person name="Wilson R.K."/>
        </authorList>
    </citation>
    <scope>NUCLEOTIDE SEQUENCE [LARGE SCALE GENOMIC DNA]</scope>
    <source>
        <strain evidence="2 3">NRL30031/H210</strain>
    </source>
</reference>
<keyword evidence="3" id="KW-1185">Reference proteome</keyword>
<accession>C0ELH5</accession>
<evidence type="ECO:0000313" key="2">
    <source>
        <dbReference type="EMBL" id="EEG34140.1"/>
    </source>
</evidence>
<gene>
    <name evidence="2" type="ORF">NEIFLAOT_00781</name>
</gene>